<dbReference type="Proteomes" id="UP001429601">
    <property type="component" value="Unassembled WGS sequence"/>
</dbReference>
<dbReference type="RefSeq" id="WP_167124117.1">
    <property type="nucleotide sequence ID" value="NZ_JAAQQR010000002.1"/>
</dbReference>
<evidence type="ECO:0000313" key="2">
    <source>
        <dbReference type="EMBL" id="NID04464.1"/>
    </source>
</evidence>
<evidence type="ECO:0000256" key="1">
    <source>
        <dbReference type="SAM" id="SignalP"/>
    </source>
</evidence>
<feature type="signal peptide" evidence="1">
    <location>
        <begin position="1"/>
        <end position="24"/>
    </location>
</feature>
<proteinExistence type="predicted"/>
<name>A0ABX0Q1S4_9GAMM</name>
<protein>
    <submittedName>
        <fullName evidence="2">Uncharacterized protein</fullName>
    </submittedName>
</protein>
<accession>A0ABX0Q1S4</accession>
<sequence>MVKMFRWKVIPVALCLLAGTGARAQVAAAEPPLAAPGPVAHRGVVDDTWIVAPKRLGDATLVATKNYADEGDIAAGVSLRYRIDNAEWIVADVFIYPAGEGDNASMLKRAMEDFRESVAFAERQQIYRNVWWGEESPYTATLPNGKKVEGRFLPIVFDAQQDMLTSRAYLFYRKLYFVKIRLSTAVEAVDSLAEDADPFIGNLLGGLDIVSTGTCGKKMDIMVSTPGQPPPSGLKDGVSPDGYRLLLKPGRAGTVDHAAEVARTATLAAKRQQASGCTSLEYAPPQEDDAHAVLHLSFGPDDWGTTPQKQP</sequence>
<keyword evidence="1" id="KW-0732">Signal</keyword>
<dbReference type="EMBL" id="JAAQQR010000002">
    <property type="protein sequence ID" value="NID04464.1"/>
    <property type="molecule type" value="Genomic_DNA"/>
</dbReference>
<evidence type="ECO:0000313" key="3">
    <source>
        <dbReference type="Proteomes" id="UP001429601"/>
    </source>
</evidence>
<gene>
    <name evidence="2" type="ORF">HBF26_06180</name>
</gene>
<comment type="caution">
    <text evidence="2">The sequence shown here is derived from an EMBL/GenBank/DDBJ whole genome shotgun (WGS) entry which is preliminary data.</text>
</comment>
<organism evidence="2 3">
    <name type="scientific">Luteibacter jiangsuensis</name>
    <dbReference type="NCBI Taxonomy" id="637577"/>
    <lineage>
        <taxon>Bacteria</taxon>
        <taxon>Pseudomonadati</taxon>
        <taxon>Pseudomonadota</taxon>
        <taxon>Gammaproteobacteria</taxon>
        <taxon>Lysobacterales</taxon>
        <taxon>Rhodanobacteraceae</taxon>
        <taxon>Luteibacter</taxon>
    </lineage>
</organism>
<feature type="chain" id="PRO_5046600010" evidence="1">
    <location>
        <begin position="25"/>
        <end position="311"/>
    </location>
</feature>
<reference evidence="2 3" key="1">
    <citation type="journal article" date="2011" name="Curr. Microbiol.">
        <title>Luteibacter jiangsuensis sp. nov.: a methamidophos-degrading bacterium isolated from a methamidophos-manufacturing factory.</title>
        <authorList>
            <person name="Wang L."/>
            <person name="Wang G.L."/>
            <person name="Li S.P."/>
            <person name="Jiang J.D."/>
        </authorList>
    </citation>
    <scope>NUCLEOTIDE SEQUENCE [LARGE SCALE GENOMIC DNA]</scope>
    <source>
        <strain evidence="2 3">CGMCC 1.10133</strain>
    </source>
</reference>
<keyword evidence="3" id="KW-1185">Reference proteome</keyword>